<dbReference type="RefSeq" id="WP_218150416.1">
    <property type="nucleotide sequence ID" value="NZ_FOJG01000002.1"/>
</dbReference>
<proteinExistence type="predicted"/>
<evidence type="ECO:0000313" key="2">
    <source>
        <dbReference type="Proteomes" id="UP000199310"/>
    </source>
</evidence>
<evidence type="ECO:0000313" key="1">
    <source>
        <dbReference type="EMBL" id="SEW51951.1"/>
    </source>
</evidence>
<evidence type="ECO:0008006" key="3">
    <source>
        <dbReference type="Google" id="ProtNLM"/>
    </source>
</evidence>
<dbReference type="STRING" id="29529.SAMN04488122_4608"/>
<gene>
    <name evidence="1" type="ORF">SAMN04488122_4608</name>
</gene>
<sequence length="248" mass="27511">MPVTGIKAVAPSGVTAFLFNIAAMKPVNELINTKEPGWDLVKDWIKNGKNHIEILPKDSARAEQTLYETQVSTRSPMGAIIYETGGLLVDHGWIRVLGSGSEKLDRTLPRWNEGKSFDNIGDPPAFLLIADDVIGGFFAINAGGLAPQEGIGSVFYFAPDTLEWENMEINYSDFISFCCSGDIDGFYGAFRWEGWQAEVEKLNGTQAFSFAPFLFTKEGKDLYNVSKKAVPVQELWSLQMDLQKQFGH</sequence>
<keyword evidence="2" id="KW-1185">Reference proteome</keyword>
<dbReference type="NCBIfam" id="NF008498">
    <property type="entry name" value="PRK11408.1-5"/>
    <property type="match status" value="1"/>
</dbReference>
<name>A0A1I0S9Z2_9BACT</name>
<dbReference type="AlphaFoldDB" id="A0A1I0S9Z2"/>
<reference evidence="2" key="1">
    <citation type="submission" date="2016-10" db="EMBL/GenBank/DDBJ databases">
        <authorList>
            <person name="Varghese N."/>
            <person name="Submissions S."/>
        </authorList>
    </citation>
    <scope>NUCLEOTIDE SEQUENCE [LARGE SCALE GENOMIC DNA]</scope>
    <source>
        <strain evidence="2">DSM 3695</strain>
    </source>
</reference>
<dbReference type="Proteomes" id="UP000199310">
    <property type="component" value="Unassembled WGS sequence"/>
</dbReference>
<dbReference type="InterPro" id="IPR021239">
    <property type="entry name" value="DUF2625"/>
</dbReference>
<accession>A0A1I0S9Z2</accession>
<dbReference type="Pfam" id="PF10946">
    <property type="entry name" value="DUF2625"/>
    <property type="match status" value="1"/>
</dbReference>
<protein>
    <recommendedName>
        <fullName evidence="3">DUF2625 domain-containing protein</fullName>
    </recommendedName>
</protein>
<dbReference type="EMBL" id="FOJG01000002">
    <property type="protein sequence ID" value="SEW51951.1"/>
    <property type="molecule type" value="Genomic_DNA"/>
</dbReference>
<organism evidence="1 2">
    <name type="scientific">Chitinophaga arvensicola</name>
    <dbReference type="NCBI Taxonomy" id="29529"/>
    <lineage>
        <taxon>Bacteria</taxon>
        <taxon>Pseudomonadati</taxon>
        <taxon>Bacteroidota</taxon>
        <taxon>Chitinophagia</taxon>
        <taxon>Chitinophagales</taxon>
        <taxon>Chitinophagaceae</taxon>
        <taxon>Chitinophaga</taxon>
    </lineage>
</organism>